<dbReference type="GO" id="GO:0006508">
    <property type="term" value="P:proteolysis"/>
    <property type="evidence" value="ECO:0007669"/>
    <property type="project" value="UniProtKB-KW"/>
</dbReference>
<dbReference type="InterPro" id="IPR009003">
    <property type="entry name" value="Peptidase_S1_PA"/>
</dbReference>
<dbReference type="SMART" id="SM00020">
    <property type="entry name" value="Tryp_SPc"/>
    <property type="match status" value="1"/>
</dbReference>
<reference evidence="8 9" key="1">
    <citation type="journal article" date="2015" name="Genome Biol.">
        <title>Comparative genomics of Steinernema reveals deeply conserved gene regulatory networks.</title>
        <authorList>
            <person name="Dillman A.R."/>
            <person name="Macchietto M."/>
            <person name="Porter C.F."/>
            <person name="Rogers A."/>
            <person name="Williams B."/>
            <person name="Antoshechkin I."/>
            <person name="Lee M.M."/>
            <person name="Goodwin Z."/>
            <person name="Lu X."/>
            <person name="Lewis E.E."/>
            <person name="Goodrich-Blair H."/>
            <person name="Stock S.P."/>
            <person name="Adams B.J."/>
            <person name="Sternberg P.W."/>
            <person name="Mortazavi A."/>
        </authorList>
    </citation>
    <scope>NUCLEOTIDE SEQUENCE [LARGE SCALE GENOMIC DNA]</scope>
    <source>
        <strain evidence="8 9">ALL</strain>
    </source>
</reference>
<accession>A0A4U5MRG5</accession>
<dbReference type="PANTHER" id="PTHR24276:SF96">
    <property type="entry name" value="PEPTIDASE S1 DOMAIN-CONTAINING PROTEIN"/>
    <property type="match status" value="1"/>
</dbReference>
<name>A0A4U5MRG5_STECR</name>
<dbReference type="InterPro" id="IPR001254">
    <property type="entry name" value="Trypsin_dom"/>
</dbReference>
<dbReference type="Pfam" id="PF00089">
    <property type="entry name" value="Trypsin"/>
    <property type="match status" value="1"/>
</dbReference>
<dbReference type="Proteomes" id="UP000298663">
    <property type="component" value="Unassembled WGS sequence"/>
</dbReference>
<dbReference type="SUPFAM" id="SSF50494">
    <property type="entry name" value="Trypsin-like serine proteases"/>
    <property type="match status" value="1"/>
</dbReference>
<comment type="similarity">
    <text evidence="1">Belongs to the peptidase S1 family.</text>
</comment>
<evidence type="ECO:0000313" key="8">
    <source>
        <dbReference type="EMBL" id="TKR72241.1"/>
    </source>
</evidence>
<dbReference type="Gene3D" id="2.40.10.10">
    <property type="entry name" value="Trypsin-like serine proteases"/>
    <property type="match status" value="1"/>
</dbReference>
<keyword evidence="2" id="KW-0645">Protease</keyword>
<dbReference type="InterPro" id="IPR001314">
    <property type="entry name" value="Peptidase_S1A"/>
</dbReference>
<dbReference type="PRINTS" id="PR00722">
    <property type="entry name" value="CHYMOTRYPSIN"/>
</dbReference>
<evidence type="ECO:0000256" key="2">
    <source>
        <dbReference type="ARBA" id="ARBA00022670"/>
    </source>
</evidence>
<sequence>MPVISVFTVTMFHLLLWIGSLLQVSSLHIIHGPSNLVKNGQPVPDIRKFPFVAHLSIESALGTSVCTGSLITPNHVLTSAHCFNHFDPKALSTVEAGFLDPTGPLPKGSQVRFMKKVWVYSGWTPEGPHDDVSVVEVNAFDLTDYVNFINISADDSFVQPQKPVSILGYGYTFDTDQPQSLQVGHAKIVDRDTCRQAWAKGCLPGSKCSLNCKGVTGIPCNFTITDSEFCTQGPSGVTMGDSGGPLIFSHQQRVQVGIASYRGWEWGMPVMWHLLG</sequence>
<dbReference type="InterPro" id="IPR033116">
    <property type="entry name" value="TRYPSIN_SER"/>
</dbReference>
<dbReference type="PANTHER" id="PTHR24276">
    <property type="entry name" value="POLYSERASE-RELATED"/>
    <property type="match status" value="1"/>
</dbReference>
<keyword evidence="9" id="KW-1185">Reference proteome</keyword>
<dbReference type="InterPro" id="IPR050430">
    <property type="entry name" value="Peptidase_S1"/>
</dbReference>
<evidence type="ECO:0000256" key="5">
    <source>
        <dbReference type="ARBA" id="ARBA00023157"/>
    </source>
</evidence>
<dbReference type="AlphaFoldDB" id="A0A4U5MRG5"/>
<evidence type="ECO:0000313" key="9">
    <source>
        <dbReference type="Proteomes" id="UP000298663"/>
    </source>
</evidence>
<proteinExistence type="inferred from homology"/>
<keyword evidence="4" id="KW-0720">Serine protease</keyword>
<dbReference type="GO" id="GO:0004252">
    <property type="term" value="F:serine-type endopeptidase activity"/>
    <property type="evidence" value="ECO:0007669"/>
    <property type="project" value="InterPro"/>
</dbReference>
<evidence type="ECO:0000256" key="1">
    <source>
        <dbReference type="ARBA" id="ARBA00007664"/>
    </source>
</evidence>
<evidence type="ECO:0000256" key="3">
    <source>
        <dbReference type="ARBA" id="ARBA00022801"/>
    </source>
</evidence>
<dbReference type="PROSITE" id="PS00135">
    <property type="entry name" value="TRYPSIN_SER"/>
    <property type="match status" value="1"/>
</dbReference>
<feature type="chain" id="PRO_5020275207" description="Peptidase S1 domain-containing protein" evidence="6">
    <location>
        <begin position="27"/>
        <end position="276"/>
    </location>
</feature>
<dbReference type="STRING" id="34508.A0A4U5MRG5"/>
<keyword evidence="6" id="KW-0732">Signal</keyword>
<keyword evidence="3" id="KW-0378">Hydrolase</keyword>
<organism evidence="8 9">
    <name type="scientific">Steinernema carpocapsae</name>
    <name type="common">Entomopathogenic nematode</name>
    <dbReference type="NCBI Taxonomy" id="34508"/>
    <lineage>
        <taxon>Eukaryota</taxon>
        <taxon>Metazoa</taxon>
        <taxon>Ecdysozoa</taxon>
        <taxon>Nematoda</taxon>
        <taxon>Chromadorea</taxon>
        <taxon>Rhabditida</taxon>
        <taxon>Tylenchina</taxon>
        <taxon>Panagrolaimomorpha</taxon>
        <taxon>Strongyloidoidea</taxon>
        <taxon>Steinernematidae</taxon>
        <taxon>Steinernema</taxon>
    </lineage>
</organism>
<reference evidence="8 9" key="2">
    <citation type="journal article" date="2019" name="G3 (Bethesda)">
        <title>Hybrid Assembly of the Genome of the Entomopathogenic Nematode Steinernema carpocapsae Identifies the X-Chromosome.</title>
        <authorList>
            <person name="Serra L."/>
            <person name="Macchietto M."/>
            <person name="Macias-Munoz A."/>
            <person name="McGill C.J."/>
            <person name="Rodriguez I.M."/>
            <person name="Rodriguez B."/>
            <person name="Murad R."/>
            <person name="Mortazavi A."/>
        </authorList>
    </citation>
    <scope>NUCLEOTIDE SEQUENCE [LARGE SCALE GENOMIC DNA]</scope>
    <source>
        <strain evidence="8 9">ALL</strain>
    </source>
</reference>
<comment type="caution">
    <text evidence="8">The sequence shown here is derived from an EMBL/GenBank/DDBJ whole genome shotgun (WGS) entry which is preliminary data.</text>
</comment>
<keyword evidence="5" id="KW-1015">Disulfide bond</keyword>
<gene>
    <name evidence="8" type="ORF">L596_019719</name>
</gene>
<evidence type="ECO:0000256" key="6">
    <source>
        <dbReference type="SAM" id="SignalP"/>
    </source>
</evidence>
<protein>
    <recommendedName>
        <fullName evidence="7">Peptidase S1 domain-containing protein</fullName>
    </recommendedName>
</protein>
<dbReference type="OrthoDB" id="7754674at2759"/>
<feature type="signal peptide" evidence="6">
    <location>
        <begin position="1"/>
        <end position="26"/>
    </location>
</feature>
<feature type="domain" description="Peptidase S1" evidence="7">
    <location>
        <begin position="37"/>
        <end position="276"/>
    </location>
</feature>
<evidence type="ECO:0000259" key="7">
    <source>
        <dbReference type="PROSITE" id="PS50240"/>
    </source>
</evidence>
<dbReference type="PROSITE" id="PS50240">
    <property type="entry name" value="TRYPSIN_DOM"/>
    <property type="match status" value="1"/>
</dbReference>
<dbReference type="InterPro" id="IPR043504">
    <property type="entry name" value="Peptidase_S1_PA_chymotrypsin"/>
</dbReference>
<dbReference type="EMBL" id="AZBU02000006">
    <property type="protein sequence ID" value="TKR72241.1"/>
    <property type="molecule type" value="Genomic_DNA"/>
</dbReference>
<evidence type="ECO:0000256" key="4">
    <source>
        <dbReference type="ARBA" id="ARBA00022825"/>
    </source>
</evidence>